<evidence type="ECO:0000256" key="4">
    <source>
        <dbReference type="ARBA" id="ARBA00022695"/>
    </source>
</evidence>
<evidence type="ECO:0000256" key="2">
    <source>
        <dbReference type="ARBA" id="ARBA00022634"/>
    </source>
</evidence>
<keyword evidence="17" id="KW-1185">Reference proteome</keyword>
<dbReference type="GO" id="GO:0005634">
    <property type="term" value="C:nucleus"/>
    <property type="evidence" value="ECO:0007669"/>
    <property type="project" value="UniProtKB-SubCell"/>
</dbReference>
<dbReference type="InterPro" id="IPR010996">
    <property type="entry name" value="HHH_MUS81"/>
</dbReference>
<proteinExistence type="inferred from homology"/>
<comment type="function">
    <text evidence="13">DNA polymerase that functions in several pathways of DNA repair. Involved in base excision repair (BER) responsible for repair of lesions that give rise to abasic (AP) sites in DNA. Also contributes to DNA double-strand break repair by non-homologous end joining and homologous recombination. Has both template-dependent and template-independent (terminal transferase) DNA polymerase activities. Has also a 5'-deoxyribose-5-phosphate lyase (dRP lyase) activity.</text>
</comment>
<dbReference type="PRINTS" id="PR00869">
    <property type="entry name" value="DNAPOLX"/>
</dbReference>
<dbReference type="GO" id="GO:0003887">
    <property type="term" value="F:DNA-directed DNA polymerase activity"/>
    <property type="evidence" value="ECO:0007669"/>
    <property type="project" value="UniProtKB-UniRule"/>
</dbReference>
<evidence type="ECO:0000256" key="7">
    <source>
        <dbReference type="ARBA" id="ARBA00022932"/>
    </source>
</evidence>
<evidence type="ECO:0000256" key="6">
    <source>
        <dbReference type="ARBA" id="ARBA00022763"/>
    </source>
</evidence>
<dbReference type="OrthoDB" id="205514at2759"/>
<dbReference type="GO" id="GO:0003677">
    <property type="term" value="F:DNA binding"/>
    <property type="evidence" value="ECO:0007669"/>
    <property type="project" value="UniProtKB-UniRule"/>
</dbReference>
<dbReference type="GO" id="GO:0016829">
    <property type="term" value="F:lyase activity"/>
    <property type="evidence" value="ECO:0007669"/>
    <property type="project" value="UniProtKB-KW"/>
</dbReference>
<comment type="catalytic activity">
    <reaction evidence="11 13">
        <text>DNA(n) + a 2'-deoxyribonucleoside 5'-triphosphate = DNA(n+1) + diphosphate</text>
        <dbReference type="Rhea" id="RHEA:22508"/>
        <dbReference type="Rhea" id="RHEA-COMP:17339"/>
        <dbReference type="Rhea" id="RHEA-COMP:17340"/>
        <dbReference type="ChEBI" id="CHEBI:33019"/>
        <dbReference type="ChEBI" id="CHEBI:61560"/>
        <dbReference type="ChEBI" id="CHEBI:173112"/>
        <dbReference type="EC" id="2.7.7.7"/>
    </reaction>
</comment>
<dbReference type="AlphaFoldDB" id="A0A8H5BDI0"/>
<accession>A0A8H5BDI0</accession>
<dbReference type="InterPro" id="IPR027421">
    <property type="entry name" value="DNA_pol_lamdba_lyase_dom_sf"/>
</dbReference>
<sequence>MVKRGVSNSGASNSSDTDSGSAALHTRSQKRLRPDSSGGHNSDDDSHPIKVHILHEKLDEDTINELHGLIENGSNHEPALEFCSKIGDSDVIVTAIRMRKRLERHIPWQVARTKAIVLPDWLRETAAQGKPVECGAYASLGALHKETVDNCPDCHDHANRSRSSTLAPDDEYASNDEGGGPTMTKPTDSGVFKDWTAKYACQRASPLVSVNQGLVNELNVIGRSRELEGEEVNALAYEKAAAILKSYPDRITQRNFHDVTKLKGIGKKTSSKIQEYIETGRISESREIRASERFKSLSAFAKIYSIGPTTARMLYSKGCRTVEDLERYYDVDPLGADGDPEPLLTQDTVLETPGGKKVSTVEYALGTGEEDSKKNASQAKPIDTTMTIRVALALRHDFEVPIPREEVEEMRRTVMRELHAIQPGCVSTITGGYRRGKEQSNDVDIVISHPDYVKGGEIIRGLCKKLVRNMHKSGLVTHVMHLSGFHAHNALRESHRDSLEKALTVFRFPENHKKYGQQNGRRVYRRLDLIFAEPHAYWTAVAGWTGSRLFERDLRLYAKMEKQMKFDSSGLTRRYNTSLLVPHSEEDLFNILGLPWIDPTMRNANA</sequence>
<dbReference type="PROSITE" id="PS00522">
    <property type="entry name" value="DNA_POLYMERASE_X"/>
    <property type="match status" value="1"/>
</dbReference>
<evidence type="ECO:0000256" key="12">
    <source>
        <dbReference type="PIRSR" id="PIRSR622312-50"/>
    </source>
</evidence>
<evidence type="ECO:0000256" key="10">
    <source>
        <dbReference type="ARBA" id="ARBA00023239"/>
    </source>
</evidence>
<dbReference type="Pfam" id="PF14792">
    <property type="entry name" value="DNA_pol_B_palm"/>
    <property type="match status" value="1"/>
</dbReference>
<keyword evidence="4 13" id="KW-0548">Nucleotidyltransferase</keyword>
<evidence type="ECO:0000256" key="3">
    <source>
        <dbReference type="ARBA" id="ARBA00022679"/>
    </source>
</evidence>
<dbReference type="InterPro" id="IPR002054">
    <property type="entry name" value="DNA-dir_DNA_pol_X"/>
</dbReference>
<dbReference type="InterPro" id="IPR022312">
    <property type="entry name" value="DNA_pol_X"/>
</dbReference>
<dbReference type="FunFam" id="3.30.210.10:FF:000005">
    <property type="entry name" value="DNA polymerase IV"/>
    <property type="match status" value="1"/>
</dbReference>
<comment type="subcellular location">
    <subcellularLocation>
        <location evidence="13">Nucleus</location>
    </subcellularLocation>
</comment>
<evidence type="ECO:0000259" key="15">
    <source>
        <dbReference type="SMART" id="SM00483"/>
    </source>
</evidence>
<dbReference type="GO" id="GO:0006260">
    <property type="term" value="P:DNA replication"/>
    <property type="evidence" value="ECO:0007669"/>
    <property type="project" value="UniProtKB-KW"/>
</dbReference>
<keyword evidence="6 13" id="KW-0227">DNA damage</keyword>
<dbReference type="SUPFAM" id="SSF81301">
    <property type="entry name" value="Nucleotidyltransferase"/>
    <property type="match status" value="1"/>
</dbReference>
<gene>
    <name evidence="16" type="ORF">D9619_001670</name>
</gene>
<dbReference type="Gene3D" id="1.10.150.110">
    <property type="entry name" value="DNA polymerase beta, N-terminal domain-like"/>
    <property type="match status" value="1"/>
</dbReference>
<dbReference type="Pfam" id="PF14791">
    <property type="entry name" value="DNA_pol_B_thumb"/>
    <property type="match status" value="1"/>
</dbReference>
<keyword evidence="5" id="KW-0235">DNA replication</keyword>
<dbReference type="GO" id="GO:0046872">
    <property type="term" value="F:metal ion binding"/>
    <property type="evidence" value="ECO:0007669"/>
    <property type="project" value="UniProtKB-UniRule"/>
</dbReference>
<evidence type="ECO:0000256" key="11">
    <source>
        <dbReference type="ARBA" id="ARBA00049244"/>
    </source>
</evidence>
<evidence type="ECO:0000256" key="13">
    <source>
        <dbReference type="RuleBase" id="RU366014"/>
    </source>
</evidence>
<dbReference type="InterPro" id="IPR043519">
    <property type="entry name" value="NT_sf"/>
</dbReference>
<evidence type="ECO:0000313" key="16">
    <source>
        <dbReference type="EMBL" id="KAF5321048.1"/>
    </source>
</evidence>
<comment type="caution">
    <text evidence="16">The sequence shown here is derived from an EMBL/GenBank/DDBJ whole genome shotgun (WGS) entry which is preliminary data.</text>
</comment>
<evidence type="ECO:0000313" key="17">
    <source>
        <dbReference type="Proteomes" id="UP000567179"/>
    </source>
</evidence>
<dbReference type="InterPro" id="IPR019843">
    <property type="entry name" value="DNA_pol-X_BS"/>
</dbReference>
<keyword evidence="9 13" id="KW-0234">DNA repair</keyword>
<keyword evidence="8" id="KW-0238">DNA-binding</keyword>
<feature type="compositionally biased region" description="Polar residues" evidence="14">
    <location>
        <begin position="1"/>
        <end position="20"/>
    </location>
</feature>
<evidence type="ECO:0000256" key="5">
    <source>
        <dbReference type="ARBA" id="ARBA00022705"/>
    </source>
</evidence>
<dbReference type="SUPFAM" id="SSF81585">
    <property type="entry name" value="PsbU/PolX domain-like"/>
    <property type="match status" value="1"/>
</dbReference>
<dbReference type="FunFam" id="1.10.150.110:FF:000005">
    <property type="entry name" value="DNA polymerase POL4"/>
    <property type="match status" value="1"/>
</dbReference>
<keyword evidence="7 13" id="KW-0239">DNA-directed DNA polymerase</keyword>
<dbReference type="InterPro" id="IPR028207">
    <property type="entry name" value="DNA_pol_B_palm_palm"/>
</dbReference>
<dbReference type="InterPro" id="IPR002008">
    <property type="entry name" value="DNA_pol_X_beta-like"/>
</dbReference>
<dbReference type="CDD" id="cd00141">
    <property type="entry name" value="NT_POLXc"/>
    <property type="match status" value="1"/>
</dbReference>
<keyword evidence="2" id="KW-0237">DNA synthesis</keyword>
<protein>
    <recommendedName>
        <fullName evidence="13">DNA polymerase</fullName>
        <ecNumber evidence="13">2.7.7.7</ecNumber>
    </recommendedName>
</protein>
<dbReference type="GO" id="GO:0006303">
    <property type="term" value="P:double-strand break repair via nonhomologous end joining"/>
    <property type="evidence" value="ECO:0007669"/>
    <property type="project" value="TreeGrafter"/>
</dbReference>
<dbReference type="InterPro" id="IPR029398">
    <property type="entry name" value="PolB_thumb"/>
</dbReference>
<organism evidence="16 17">
    <name type="scientific">Psilocybe cf. subviscida</name>
    <dbReference type="NCBI Taxonomy" id="2480587"/>
    <lineage>
        <taxon>Eukaryota</taxon>
        <taxon>Fungi</taxon>
        <taxon>Dikarya</taxon>
        <taxon>Basidiomycota</taxon>
        <taxon>Agaricomycotina</taxon>
        <taxon>Agaricomycetes</taxon>
        <taxon>Agaricomycetidae</taxon>
        <taxon>Agaricales</taxon>
        <taxon>Agaricineae</taxon>
        <taxon>Strophariaceae</taxon>
        <taxon>Psilocybe</taxon>
    </lineage>
</organism>
<dbReference type="SMART" id="SM00483">
    <property type="entry name" value="POLXc"/>
    <property type="match status" value="1"/>
</dbReference>
<reference evidence="16 17" key="1">
    <citation type="journal article" date="2020" name="ISME J.">
        <title>Uncovering the hidden diversity of litter-decomposition mechanisms in mushroom-forming fungi.</title>
        <authorList>
            <person name="Floudas D."/>
            <person name="Bentzer J."/>
            <person name="Ahren D."/>
            <person name="Johansson T."/>
            <person name="Persson P."/>
            <person name="Tunlid A."/>
        </authorList>
    </citation>
    <scope>NUCLEOTIDE SEQUENCE [LARGE SCALE GENOMIC DNA]</scope>
    <source>
        <strain evidence="16 17">CBS 101986</strain>
    </source>
</reference>
<dbReference type="PANTHER" id="PTHR11276:SF28">
    <property type="entry name" value="DNA POLYMERASE LAMBDA"/>
    <property type="match status" value="1"/>
</dbReference>
<evidence type="ECO:0000256" key="9">
    <source>
        <dbReference type="ARBA" id="ARBA00023204"/>
    </source>
</evidence>
<dbReference type="Gene3D" id="3.30.210.10">
    <property type="entry name" value="DNA polymerase, thumb domain"/>
    <property type="match status" value="1"/>
</dbReference>
<evidence type="ECO:0000256" key="14">
    <source>
        <dbReference type="SAM" id="MobiDB-lite"/>
    </source>
</evidence>
<dbReference type="InterPro" id="IPR037160">
    <property type="entry name" value="DNA_Pol_thumb_sf"/>
</dbReference>
<dbReference type="Pfam" id="PF10391">
    <property type="entry name" value="DNA_pol_lambd_f"/>
    <property type="match status" value="1"/>
</dbReference>
<evidence type="ECO:0000256" key="8">
    <source>
        <dbReference type="ARBA" id="ARBA00023125"/>
    </source>
</evidence>
<dbReference type="Gene3D" id="1.10.150.20">
    <property type="entry name" value="5' to 3' exonuclease, C-terminal subdomain"/>
    <property type="match status" value="1"/>
</dbReference>
<keyword evidence="10" id="KW-0456">Lyase</keyword>
<dbReference type="PRINTS" id="PR00870">
    <property type="entry name" value="DNAPOLXBETA"/>
</dbReference>
<feature type="active site" description="Nucleophile; Schiff-base intermediate with DNA; for 5'-dRP lyase activity" evidence="12">
    <location>
        <position position="272"/>
    </location>
</feature>
<dbReference type="Proteomes" id="UP000567179">
    <property type="component" value="Unassembled WGS sequence"/>
</dbReference>
<keyword evidence="3 13" id="KW-0808">Transferase</keyword>
<keyword evidence="13" id="KW-0539">Nucleus</keyword>
<comment type="similarity">
    <text evidence="1 13">Belongs to the DNA polymerase type-X family.</text>
</comment>
<dbReference type="SUPFAM" id="SSF47802">
    <property type="entry name" value="DNA polymerase beta, N-terminal domain-like"/>
    <property type="match status" value="1"/>
</dbReference>
<feature type="region of interest" description="Disordered" evidence="14">
    <location>
        <begin position="158"/>
        <end position="188"/>
    </location>
</feature>
<dbReference type="EC" id="2.7.7.7" evidence="13"/>
<evidence type="ECO:0000256" key="1">
    <source>
        <dbReference type="ARBA" id="ARBA00008323"/>
    </source>
</evidence>
<feature type="domain" description="DNA-directed DNA polymerase X" evidence="15">
    <location>
        <begin position="209"/>
        <end position="603"/>
    </location>
</feature>
<dbReference type="Pfam" id="PF14716">
    <property type="entry name" value="HHH_8"/>
    <property type="match status" value="1"/>
</dbReference>
<dbReference type="PANTHER" id="PTHR11276">
    <property type="entry name" value="DNA POLYMERASE TYPE-X FAMILY MEMBER"/>
    <property type="match status" value="1"/>
</dbReference>
<feature type="region of interest" description="Disordered" evidence="14">
    <location>
        <begin position="1"/>
        <end position="48"/>
    </location>
</feature>
<dbReference type="EMBL" id="JAACJJ010000028">
    <property type="protein sequence ID" value="KAF5321048.1"/>
    <property type="molecule type" value="Genomic_DNA"/>
</dbReference>
<dbReference type="InterPro" id="IPR018944">
    <property type="entry name" value="DNA_pol_lambd_fingers_domain"/>
</dbReference>
<dbReference type="Gene3D" id="3.30.460.10">
    <property type="entry name" value="Beta Polymerase, domain 2"/>
    <property type="match status" value="1"/>
</dbReference>
<name>A0A8H5BDI0_9AGAR</name>